<evidence type="ECO:0000313" key="3">
    <source>
        <dbReference type="Proteomes" id="UP000193920"/>
    </source>
</evidence>
<dbReference type="EMBL" id="MCOG01000014">
    <property type="protein sequence ID" value="ORY79694.1"/>
    <property type="molecule type" value="Genomic_DNA"/>
</dbReference>
<comment type="caution">
    <text evidence="2">The sequence shown here is derived from an EMBL/GenBank/DDBJ whole genome shotgun (WGS) entry which is preliminary data.</text>
</comment>
<dbReference type="EMBL" id="MCOG01000114">
    <property type="protein sequence ID" value="ORY44268.1"/>
    <property type="molecule type" value="Genomic_DNA"/>
</dbReference>
<sequence>MYIRMNKNHLYYLYLFLFLLINGLIYSKEIKIHNKDNNFYNLQNVINNNQNEELRLYFEDDYYNLSEIPNFSISISVQSNIYFIGNTNGTTFDYNYLKKGSFTFNFSNNKLEIVTIENIIFTNYYDAEKQESLYMIDLVSNSDKYSMLFNNCIFQNNYQNILSLHITSNKKTHENPSVLFNNSKFM</sequence>
<dbReference type="InterPro" id="IPR011050">
    <property type="entry name" value="Pectin_lyase_fold/virulence"/>
</dbReference>
<gene>
    <name evidence="2" type="ORF">LY90DRAFT_500716</name>
    <name evidence="1" type="ORF">LY90DRAFT_621255</name>
</gene>
<dbReference type="SUPFAM" id="SSF51126">
    <property type="entry name" value="Pectin lyase-like"/>
    <property type="match status" value="1"/>
</dbReference>
<evidence type="ECO:0000313" key="2">
    <source>
        <dbReference type="EMBL" id="ORY79694.1"/>
    </source>
</evidence>
<dbReference type="Proteomes" id="UP000193920">
    <property type="component" value="Unassembled WGS sequence"/>
</dbReference>
<dbReference type="AlphaFoldDB" id="A0A1Y2F898"/>
<dbReference type="OrthoDB" id="2178193at2759"/>
<protein>
    <submittedName>
        <fullName evidence="2">Uncharacterized protein</fullName>
    </submittedName>
</protein>
<organism evidence="2 3">
    <name type="scientific">Neocallimastix californiae</name>
    <dbReference type="NCBI Taxonomy" id="1754190"/>
    <lineage>
        <taxon>Eukaryota</taxon>
        <taxon>Fungi</taxon>
        <taxon>Fungi incertae sedis</taxon>
        <taxon>Chytridiomycota</taxon>
        <taxon>Chytridiomycota incertae sedis</taxon>
        <taxon>Neocallimastigomycetes</taxon>
        <taxon>Neocallimastigales</taxon>
        <taxon>Neocallimastigaceae</taxon>
        <taxon>Neocallimastix</taxon>
    </lineage>
</organism>
<reference evidence="2 3" key="1">
    <citation type="submission" date="2016-08" db="EMBL/GenBank/DDBJ databases">
        <title>A Parts List for Fungal Cellulosomes Revealed by Comparative Genomics.</title>
        <authorList>
            <consortium name="DOE Joint Genome Institute"/>
            <person name="Haitjema C.H."/>
            <person name="Gilmore S.P."/>
            <person name="Henske J.K."/>
            <person name="Solomon K.V."/>
            <person name="De Groot R."/>
            <person name="Kuo A."/>
            <person name="Mondo S.J."/>
            <person name="Salamov A.A."/>
            <person name="Labutti K."/>
            <person name="Zhao Z."/>
            <person name="Chiniquy J."/>
            <person name="Barry K."/>
            <person name="Brewer H.M."/>
            <person name="Purvine S.O."/>
            <person name="Wright A.T."/>
            <person name="Boxma B."/>
            <person name="Van Alen T."/>
            <person name="Hackstein J.H."/>
            <person name="Baker S.E."/>
            <person name="Grigoriev I.V."/>
            <person name="O'Malley M.A."/>
        </authorList>
    </citation>
    <scope>NUCLEOTIDE SEQUENCE [LARGE SCALE GENOMIC DNA]</scope>
    <source>
        <strain evidence="2 3">G1</strain>
    </source>
</reference>
<name>A0A1Y2F898_9FUNG</name>
<evidence type="ECO:0000313" key="1">
    <source>
        <dbReference type="EMBL" id="ORY44268.1"/>
    </source>
</evidence>
<accession>A0A1Y2F898</accession>
<proteinExistence type="predicted"/>
<keyword evidence="3" id="KW-1185">Reference proteome</keyword>